<proteinExistence type="inferred from homology"/>
<dbReference type="GO" id="GO:0005789">
    <property type="term" value="C:endoplasmic reticulum membrane"/>
    <property type="evidence" value="ECO:0007669"/>
    <property type="project" value="UniProtKB-SubCell"/>
</dbReference>
<comment type="pathway">
    <text evidence="1">Glycolipid biosynthesis; glycosylphosphatidylinositol-anchor biosynthesis.</text>
</comment>
<comment type="caution">
    <text evidence="1">Lacks conserved residue(s) required for the propagation of feature annotation.</text>
</comment>
<keyword evidence="1" id="KW-1133">Transmembrane helix</keyword>
<keyword evidence="1" id="KW-0812">Transmembrane</keyword>
<dbReference type="SUPFAM" id="SSF53649">
    <property type="entry name" value="Alkaline phosphatase-like"/>
    <property type="match status" value="1"/>
</dbReference>
<dbReference type="EMBL" id="DS995739">
    <property type="protein sequence ID" value="EGE05406.1"/>
    <property type="molecule type" value="Genomic_DNA"/>
</dbReference>
<dbReference type="Gene3D" id="3.40.720.10">
    <property type="entry name" value="Alkaline Phosphatase, subunit A"/>
    <property type="match status" value="1"/>
</dbReference>
<protein>
    <recommendedName>
        <fullName evidence="1">GPI ethanolamine phosphate transferase 1</fullName>
        <ecNumber evidence="1">2.-.-.-</ecNumber>
    </recommendedName>
</protein>
<dbReference type="GO" id="GO:0006506">
    <property type="term" value="P:GPI anchor biosynthetic process"/>
    <property type="evidence" value="ECO:0007669"/>
    <property type="project" value="UniProtKB-UniPathway"/>
</dbReference>
<dbReference type="eggNOG" id="KOG2124">
    <property type="taxonomic scope" value="Eukaryota"/>
</dbReference>
<sequence length="381" mass="42455">MVRVGRIGFLGIAIVFTWFIFNYSIFDNYFVSPIVHGMRAYKVDTPEPPARRLVLYVSDGLRADKAFQFFPDPSKPINDSSVKDVVPMAPFLRSRVLNHGTFGVSHTRVPTESRAGHVALIAGLYEDVAAVTTGWKLNPKPVYLELGESDILPIFSAGAVPGRVEDQMYEAEFEDYSKHATELDYWGFDSVKKLFKDADTDKKLNAKLRQDIIVFFLPLLGLDTTGHAHRPYSQEYLKNIQIVDQGVQEITEIIDSLLVFQASLITYYAYVLFLVLLWEDVLARTMVLAEVKFAMNAALCLVLLEVMTIPSKDGQGTADSNGVSKLITGLQVQRVLKAKQGLPLGTQIAGWATLVSANFGFLTKRPEAQRRESVHGCHGYG</sequence>
<name>F2PU38_TRIEC</name>
<evidence type="ECO:0000313" key="3">
    <source>
        <dbReference type="Proteomes" id="UP000009169"/>
    </source>
</evidence>
<dbReference type="UniPathway" id="UPA00196"/>
<dbReference type="InterPro" id="IPR017850">
    <property type="entry name" value="Alkaline_phosphatase_core_sf"/>
</dbReference>
<evidence type="ECO:0000313" key="2">
    <source>
        <dbReference type="EMBL" id="EGE05406.1"/>
    </source>
</evidence>
<comment type="similarity">
    <text evidence="1">Belongs to the PIGG/PIGN/PIGO family. PIGN subfamily.</text>
</comment>
<accession>F2PU38</accession>
<dbReference type="AlphaFoldDB" id="F2PU38"/>
<organism evidence="2 3">
    <name type="scientific">Trichophyton equinum (strain ATCC MYA-4606 / CBS 127.97)</name>
    <name type="common">Horse ringworm fungus</name>
    <dbReference type="NCBI Taxonomy" id="559882"/>
    <lineage>
        <taxon>Eukaryota</taxon>
        <taxon>Fungi</taxon>
        <taxon>Dikarya</taxon>
        <taxon>Ascomycota</taxon>
        <taxon>Pezizomycotina</taxon>
        <taxon>Eurotiomycetes</taxon>
        <taxon>Eurotiomycetidae</taxon>
        <taxon>Onygenales</taxon>
        <taxon>Arthrodermataceae</taxon>
        <taxon>Trichophyton</taxon>
    </lineage>
</organism>
<dbReference type="InterPro" id="IPR007070">
    <property type="entry name" value="GPI_EtnP_transferase_1"/>
</dbReference>
<dbReference type="HOGENOM" id="CLU_726015_0_0_1"/>
<dbReference type="GO" id="GO:0051377">
    <property type="term" value="F:mannose-ethanolamine phosphotransferase activity"/>
    <property type="evidence" value="ECO:0007669"/>
    <property type="project" value="UniProtKB-UniRule"/>
</dbReference>
<feature type="transmembrane region" description="Helical" evidence="1">
    <location>
        <begin position="258"/>
        <end position="278"/>
    </location>
</feature>
<gene>
    <name evidence="2" type="ORF">TEQG_08689</name>
</gene>
<comment type="subcellular location">
    <subcellularLocation>
        <location evidence="1">Endoplasmic reticulum membrane</location>
        <topology evidence="1">Multi-pass membrane protein</topology>
    </subcellularLocation>
</comment>
<dbReference type="PANTHER" id="PTHR12250">
    <property type="entry name" value="PHOSPHATIDYLINOSITOL GLYCAN, CLASS N"/>
    <property type="match status" value="1"/>
</dbReference>
<keyword evidence="1" id="KW-0337">GPI-anchor biosynthesis</keyword>
<keyword evidence="3" id="KW-1185">Reference proteome</keyword>
<dbReference type="Proteomes" id="UP000009169">
    <property type="component" value="Unassembled WGS sequence"/>
</dbReference>
<reference evidence="3" key="1">
    <citation type="journal article" date="2012" name="MBio">
        <title>Comparative genome analysis of Trichophyton rubrum and related dermatophytes reveals candidate genes involved in infection.</title>
        <authorList>
            <person name="Martinez D.A."/>
            <person name="Oliver B.G."/>
            <person name="Graeser Y."/>
            <person name="Goldberg J.M."/>
            <person name="Li W."/>
            <person name="Martinez-Rossi N.M."/>
            <person name="Monod M."/>
            <person name="Shelest E."/>
            <person name="Barton R.C."/>
            <person name="Birch E."/>
            <person name="Brakhage A.A."/>
            <person name="Chen Z."/>
            <person name="Gurr S.J."/>
            <person name="Heiman D."/>
            <person name="Heitman J."/>
            <person name="Kosti I."/>
            <person name="Rossi A."/>
            <person name="Saif S."/>
            <person name="Samalova M."/>
            <person name="Saunders C.W."/>
            <person name="Shea T."/>
            <person name="Summerbell R.C."/>
            <person name="Xu J."/>
            <person name="Young S."/>
            <person name="Zeng Q."/>
            <person name="Birren B.W."/>
            <person name="Cuomo C.A."/>
            <person name="White T.C."/>
        </authorList>
    </citation>
    <scope>NUCLEOTIDE SEQUENCE [LARGE SCALE GENOMIC DNA]</scope>
    <source>
        <strain evidence="3">ATCC MYA-4606 / CBS 127.97</strain>
    </source>
</reference>
<keyword evidence="1" id="KW-0472">Membrane</keyword>
<keyword evidence="1" id="KW-0256">Endoplasmic reticulum</keyword>
<keyword evidence="1" id="KW-0808">Transferase</keyword>
<evidence type="ECO:0000256" key="1">
    <source>
        <dbReference type="RuleBase" id="RU367138"/>
    </source>
</evidence>
<feature type="transmembrane region" description="Helical" evidence="1">
    <location>
        <begin position="7"/>
        <end position="26"/>
    </location>
</feature>
<dbReference type="EC" id="2.-.-.-" evidence="1"/>
<dbReference type="VEuPathDB" id="FungiDB:TEQG_08689"/>
<comment type="function">
    <text evidence="1">Ethanolamine phosphate transferase involved in glycosylphosphatidylinositol-anchor biosynthesis. Transfers ethanolamine phosphate to the first alpha-1,4-linked mannose of the glycosylphosphatidylinositol precursor of GPI-anchor.</text>
</comment>
<dbReference type="PANTHER" id="PTHR12250:SF0">
    <property type="entry name" value="GPI ETHANOLAMINE PHOSPHATE TRANSFERASE 1"/>
    <property type="match status" value="1"/>
</dbReference>